<evidence type="ECO:0000313" key="1">
    <source>
        <dbReference type="EMBL" id="KAG0430301.1"/>
    </source>
</evidence>
<dbReference type="EMBL" id="JABSTQ010009337">
    <property type="protein sequence ID" value="KAG0430301.1"/>
    <property type="molecule type" value="Genomic_DNA"/>
</dbReference>
<protein>
    <submittedName>
        <fullName evidence="1">Uncharacterized protein</fullName>
    </submittedName>
</protein>
<organism evidence="1 2">
    <name type="scientific">Ixodes persulcatus</name>
    <name type="common">Taiga tick</name>
    <dbReference type="NCBI Taxonomy" id="34615"/>
    <lineage>
        <taxon>Eukaryota</taxon>
        <taxon>Metazoa</taxon>
        <taxon>Ecdysozoa</taxon>
        <taxon>Arthropoda</taxon>
        <taxon>Chelicerata</taxon>
        <taxon>Arachnida</taxon>
        <taxon>Acari</taxon>
        <taxon>Parasitiformes</taxon>
        <taxon>Ixodida</taxon>
        <taxon>Ixodoidea</taxon>
        <taxon>Ixodidae</taxon>
        <taxon>Ixodinae</taxon>
        <taxon>Ixodes</taxon>
    </lineage>
</organism>
<keyword evidence="2" id="KW-1185">Reference proteome</keyword>
<sequence length="911" mass="101160">MCENHRKDQESQLSYGLLESGFVSRKNEVNILVKNATTVLFGGLVFWAFGYGIGFDTMKNPYFSFGEFFTSADESHMGQRYSRFVFQLAYATTSTTLVSGAMAERTKFTAYCLFSVLNTAMYCVPAGWIWNPGGFLARMGAVDIGGSGVVHLLGGCVGLVAAIVLGPRLGRYDLGTAPLPLGNPTNALLGLFMLWWGWLGFSAGSTMGIVRNKWKYSARASVTTILASMTGGFVGMSMSFILKKGQHDVSWLMNTVMGSLVAISGGAPIFRPWAALAVGAVAALLVLIAIPILDRLRVDDPTETFASHGICGLWGLLAIGLFPERDHLLDYTRGRSGLFVGGGWDLLVIQSVAAGCIIVWSILMSAVLLVIIKYTVGLRMSPEQEILGPDLVDHEIEHDYNSPFLQALQQHYCDVEKMKARETKLSAHPRLIVGASCTCKAGVRGWCKHGAALATFVNSEQHTACTDRPCAWGKPSSRPVLDKKKKIDELFPQDAKARSSRRTKGQSPEFGPLPPKPRKKTATMTTPPVVVLPVAARTPVSFHGEPYDDVEDWQQHYERVARHNRWTPEQCLQNVYFALEGTARTWFENHEALISSWEEFQAELRRTFANQQRRQRAEELLRARNQGQTESVTSFVEDVLHLMNRADPNAPEEKKLRVLMRGVNENIFGGLVRSPPTTVEGFITEATNIERALQARAAHYHRGPGVAAFSSSGCNNTDIREIIRDIVREELKKLLPAAERPASLSIAEMVREEVQQALQPDVLADAAPEPPAVTYAAVVRRPQPPLTRQYPAAPRREVSSPQYTPRQEQRGPRKTDVWRTDDGRPVCFHCGEADHVYRRAELFKSTNLPHKRIVPSKNAVAVQQRPPDRLQWPSSQLLWSRAQPVPHLKLQVVREHLSFPSSSCFATYKSK</sequence>
<gene>
    <name evidence="1" type="ORF">HPB47_022831</name>
</gene>
<reference evidence="1 2" key="1">
    <citation type="journal article" date="2020" name="Cell">
        <title>Large-Scale Comparative Analyses of Tick Genomes Elucidate Their Genetic Diversity and Vector Capacities.</title>
        <authorList>
            <consortium name="Tick Genome and Microbiome Consortium (TIGMIC)"/>
            <person name="Jia N."/>
            <person name="Wang J."/>
            <person name="Shi W."/>
            <person name="Du L."/>
            <person name="Sun Y."/>
            <person name="Zhan W."/>
            <person name="Jiang J.F."/>
            <person name="Wang Q."/>
            <person name="Zhang B."/>
            <person name="Ji P."/>
            <person name="Bell-Sakyi L."/>
            <person name="Cui X.M."/>
            <person name="Yuan T.T."/>
            <person name="Jiang B.G."/>
            <person name="Yang W.F."/>
            <person name="Lam T.T."/>
            <person name="Chang Q.C."/>
            <person name="Ding S.J."/>
            <person name="Wang X.J."/>
            <person name="Zhu J.G."/>
            <person name="Ruan X.D."/>
            <person name="Zhao L."/>
            <person name="Wei J.T."/>
            <person name="Ye R.Z."/>
            <person name="Que T.C."/>
            <person name="Du C.H."/>
            <person name="Zhou Y.H."/>
            <person name="Cheng J.X."/>
            <person name="Dai P.F."/>
            <person name="Guo W.B."/>
            <person name="Han X.H."/>
            <person name="Huang E.J."/>
            <person name="Li L.F."/>
            <person name="Wei W."/>
            <person name="Gao Y.C."/>
            <person name="Liu J.Z."/>
            <person name="Shao H.Z."/>
            <person name="Wang X."/>
            <person name="Wang C.C."/>
            <person name="Yang T.C."/>
            <person name="Huo Q.B."/>
            <person name="Li W."/>
            <person name="Chen H.Y."/>
            <person name="Chen S.E."/>
            <person name="Zhou L.G."/>
            <person name="Ni X.B."/>
            <person name="Tian J.H."/>
            <person name="Sheng Y."/>
            <person name="Liu T."/>
            <person name="Pan Y.S."/>
            <person name="Xia L.Y."/>
            <person name="Li J."/>
            <person name="Zhao F."/>
            <person name="Cao W.C."/>
        </authorList>
    </citation>
    <scope>NUCLEOTIDE SEQUENCE [LARGE SCALE GENOMIC DNA]</scope>
    <source>
        <strain evidence="1">Iper-2018</strain>
    </source>
</reference>
<proteinExistence type="predicted"/>
<accession>A0AC60Q9S6</accession>
<evidence type="ECO:0000313" key="2">
    <source>
        <dbReference type="Proteomes" id="UP000805193"/>
    </source>
</evidence>
<comment type="caution">
    <text evidence="1">The sequence shown here is derived from an EMBL/GenBank/DDBJ whole genome shotgun (WGS) entry which is preliminary data.</text>
</comment>
<name>A0AC60Q9S6_IXOPE</name>
<dbReference type="Proteomes" id="UP000805193">
    <property type="component" value="Unassembled WGS sequence"/>
</dbReference>